<dbReference type="Proteomes" id="UP000887576">
    <property type="component" value="Unplaced"/>
</dbReference>
<proteinExistence type="predicted"/>
<evidence type="ECO:0000313" key="2">
    <source>
        <dbReference type="WBParaSite" id="JU765_v2.g9785.t1"/>
    </source>
</evidence>
<evidence type="ECO:0000313" key="1">
    <source>
        <dbReference type="Proteomes" id="UP000887576"/>
    </source>
</evidence>
<protein>
    <submittedName>
        <fullName evidence="2">Uncharacterized protein</fullName>
    </submittedName>
</protein>
<accession>A0AC34RS97</accession>
<dbReference type="WBParaSite" id="JU765_v2.g9785.t1">
    <property type="protein sequence ID" value="JU765_v2.g9785.t1"/>
    <property type="gene ID" value="JU765_v2.g9785"/>
</dbReference>
<sequence>MGKAQVFGDNMEFLVKKCEQWADNFNAVHEPRDEFIKNTLKHFQTALPDYNVCVLNTLWKHNVTINNGVRVHVELPRFLFGTQGFDVYIFK</sequence>
<organism evidence="1 2">
    <name type="scientific">Panagrolaimus sp. JU765</name>
    <dbReference type="NCBI Taxonomy" id="591449"/>
    <lineage>
        <taxon>Eukaryota</taxon>
        <taxon>Metazoa</taxon>
        <taxon>Ecdysozoa</taxon>
        <taxon>Nematoda</taxon>
        <taxon>Chromadorea</taxon>
        <taxon>Rhabditida</taxon>
        <taxon>Tylenchina</taxon>
        <taxon>Panagrolaimomorpha</taxon>
        <taxon>Panagrolaimoidea</taxon>
        <taxon>Panagrolaimidae</taxon>
        <taxon>Panagrolaimus</taxon>
    </lineage>
</organism>
<reference evidence="2" key="1">
    <citation type="submission" date="2022-11" db="UniProtKB">
        <authorList>
            <consortium name="WormBaseParasite"/>
        </authorList>
    </citation>
    <scope>IDENTIFICATION</scope>
</reference>
<name>A0AC34RS97_9BILA</name>